<feature type="transmembrane region" description="Helical" evidence="9">
    <location>
        <begin position="114"/>
        <end position="135"/>
    </location>
</feature>
<keyword evidence="7 9" id="KW-0472">Membrane</keyword>
<evidence type="ECO:0000256" key="10">
    <source>
        <dbReference type="SAM" id="MobiDB-lite"/>
    </source>
</evidence>
<name>A0AAV7MJX5_PLEWA</name>
<feature type="compositionally biased region" description="Polar residues" evidence="10">
    <location>
        <begin position="1"/>
        <end position="14"/>
    </location>
</feature>
<dbReference type="GO" id="GO:0012505">
    <property type="term" value="C:endomembrane system"/>
    <property type="evidence" value="ECO:0007669"/>
    <property type="project" value="UniProtKB-ARBA"/>
</dbReference>
<keyword evidence="5 9" id="KW-0653">Protein transport</keyword>
<dbReference type="EMBL" id="JANPWB010000013">
    <property type="protein sequence ID" value="KAJ1103469.1"/>
    <property type="molecule type" value="Genomic_DNA"/>
</dbReference>
<feature type="transmembrane region" description="Helical" evidence="9">
    <location>
        <begin position="83"/>
        <end position="108"/>
    </location>
</feature>
<evidence type="ECO:0000256" key="3">
    <source>
        <dbReference type="ARBA" id="ARBA00022448"/>
    </source>
</evidence>
<dbReference type="InterPro" id="IPR011691">
    <property type="entry name" value="Vesicle_transpt_SFT2"/>
</dbReference>
<organism evidence="11 12">
    <name type="scientific">Pleurodeles waltl</name>
    <name type="common">Iberian ribbed newt</name>
    <dbReference type="NCBI Taxonomy" id="8319"/>
    <lineage>
        <taxon>Eukaryota</taxon>
        <taxon>Metazoa</taxon>
        <taxon>Chordata</taxon>
        <taxon>Craniata</taxon>
        <taxon>Vertebrata</taxon>
        <taxon>Euteleostomi</taxon>
        <taxon>Amphibia</taxon>
        <taxon>Batrachia</taxon>
        <taxon>Caudata</taxon>
        <taxon>Salamandroidea</taxon>
        <taxon>Salamandridae</taxon>
        <taxon>Pleurodelinae</taxon>
        <taxon>Pleurodeles</taxon>
    </lineage>
</organism>
<evidence type="ECO:0000256" key="1">
    <source>
        <dbReference type="ARBA" id="ARBA00003566"/>
    </source>
</evidence>
<feature type="transmembrane region" description="Helical" evidence="9">
    <location>
        <begin position="170"/>
        <end position="189"/>
    </location>
</feature>
<evidence type="ECO:0000256" key="7">
    <source>
        <dbReference type="ARBA" id="ARBA00023136"/>
    </source>
</evidence>
<comment type="similarity">
    <text evidence="8 9">Belongs to the SFT2 family.</text>
</comment>
<dbReference type="GO" id="GO:0016020">
    <property type="term" value="C:membrane"/>
    <property type="evidence" value="ECO:0007669"/>
    <property type="project" value="UniProtKB-SubCell"/>
</dbReference>
<dbReference type="InterPro" id="IPR007305">
    <property type="entry name" value="Vesicle_transpt_Got1/SFT2"/>
</dbReference>
<sequence length="217" mass="21886">MADLNRQLQDYLSESKSGGSGKKPPAPVAVTLPTSQQPAGGWIGGFLPSSVNRVWPGASSPSSPPAEETRPPCLPALSRGQRLAVSAVCALLAALCFTLALLHVPLLVLRARKFALLWSMGSVLALVSAAVLLGAGAAGRLAREPGALLYLSALGGTLYAAMGLQSTALAVLGAAAQAIGLLLFLLALVPGGATGLRYLSGLCGALLKKGVSKSLPV</sequence>
<proteinExistence type="inferred from homology"/>
<evidence type="ECO:0000256" key="2">
    <source>
        <dbReference type="ARBA" id="ARBA00004141"/>
    </source>
</evidence>
<protein>
    <recommendedName>
        <fullName evidence="9">Vesicle transport protein</fullName>
    </recommendedName>
</protein>
<evidence type="ECO:0000256" key="9">
    <source>
        <dbReference type="RuleBase" id="RU363111"/>
    </source>
</evidence>
<keyword evidence="6 9" id="KW-1133">Transmembrane helix</keyword>
<accession>A0AAV7MJX5</accession>
<evidence type="ECO:0000256" key="4">
    <source>
        <dbReference type="ARBA" id="ARBA00022692"/>
    </source>
</evidence>
<comment type="subcellular location">
    <subcellularLocation>
        <location evidence="2 9">Membrane</location>
        <topology evidence="2 9">Multi-pass membrane protein</topology>
    </subcellularLocation>
</comment>
<dbReference type="GO" id="GO:0005737">
    <property type="term" value="C:cytoplasm"/>
    <property type="evidence" value="ECO:0007669"/>
    <property type="project" value="UniProtKB-ARBA"/>
</dbReference>
<evidence type="ECO:0000256" key="5">
    <source>
        <dbReference type="ARBA" id="ARBA00022927"/>
    </source>
</evidence>
<keyword evidence="3 9" id="KW-0813">Transport</keyword>
<evidence type="ECO:0000256" key="8">
    <source>
        <dbReference type="ARBA" id="ARBA00025800"/>
    </source>
</evidence>
<dbReference type="GO" id="GO:0015031">
    <property type="term" value="P:protein transport"/>
    <property type="evidence" value="ECO:0007669"/>
    <property type="project" value="UniProtKB-KW"/>
</dbReference>
<dbReference type="Pfam" id="PF04178">
    <property type="entry name" value="Got1"/>
    <property type="match status" value="1"/>
</dbReference>
<dbReference type="GO" id="GO:0016192">
    <property type="term" value="P:vesicle-mediated transport"/>
    <property type="evidence" value="ECO:0007669"/>
    <property type="project" value="InterPro"/>
</dbReference>
<keyword evidence="4 9" id="KW-0812">Transmembrane</keyword>
<comment type="function">
    <text evidence="1 9">May be involved in fusion of retrograde transport vesicles derived from an endocytic compartment with the Golgi complex.</text>
</comment>
<gene>
    <name evidence="11" type="ORF">NDU88_000892</name>
</gene>
<dbReference type="Proteomes" id="UP001066276">
    <property type="component" value="Chromosome 9"/>
</dbReference>
<evidence type="ECO:0000256" key="6">
    <source>
        <dbReference type="ARBA" id="ARBA00022989"/>
    </source>
</evidence>
<keyword evidence="12" id="KW-1185">Reference proteome</keyword>
<evidence type="ECO:0000313" key="12">
    <source>
        <dbReference type="Proteomes" id="UP001066276"/>
    </source>
</evidence>
<evidence type="ECO:0000313" key="11">
    <source>
        <dbReference type="EMBL" id="KAJ1103469.1"/>
    </source>
</evidence>
<dbReference type="PANTHER" id="PTHR23137:SF36">
    <property type="entry name" value="VESICLE TRANSPORT PROTEIN SFT2C"/>
    <property type="match status" value="1"/>
</dbReference>
<dbReference type="AlphaFoldDB" id="A0AAV7MJX5"/>
<reference evidence="11" key="1">
    <citation type="journal article" date="2022" name="bioRxiv">
        <title>Sequencing and chromosome-scale assembly of the giantPleurodeles waltlgenome.</title>
        <authorList>
            <person name="Brown T."/>
            <person name="Elewa A."/>
            <person name="Iarovenko S."/>
            <person name="Subramanian E."/>
            <person name="Araus A.J."/>
            <person name="Petzold A."/>
            <person name="Susuki M."/>
            <person name="Suzuki K.-i.T."/>
            <person name="Hayashi T."/>
            <person name="Toyoda A."/>
            <person name="Oliveira C."/>
            <person name="Osipova E."/>
            <person name="Leigh N.D."/>
            <person name="Simon A."/>
            <person name="Yun M.H."/>
        </authorList>
    </citation>
    <scope>NUCLEOTIDE SEQUENCE</scope>
    <source>
        <strain evidence="11">20211129_DDA</strain>
        <tissue evidence="11">Liver</tissue>
    </source>
</reference>
<feature type="transmembrane region" description="Helical" evidence="9">
    <location>
        <begin position="147"/>
        <end position="164"/>
    </location>
</feature>
<dbReference type="PANTHER" id="PTHR23137">
    <property type="entry name" value="VESICLE TRANSPORT PROTEIN-RELATED"/>
    <property type="match status" value="1"/>
</dbReference>
<feature type="region of interest" description="Disordered" evidence="10">
    <location>
        <begin position="1"/>
        <end position="42"/>
    </location>
</feature>
<comment type="caution">
    <text evidence="11">The sequence shown here is derived from an EMBL/GenBank/DDBJ whole genome shotgun (WGS) entry which is preliminary data.</text>
</comment>